<feature type="compositionally biased region" description="Acidic residues" evidence="1">
    <location>
        <begin position="47"/>
        <end position="56"/>
    </location>
</feature>
<organism evidence="2 3">
    <name type="scientific">Apiospora saccharicola</name>
    <dbReference type="NCBI Taxonomy" id="335842"/>
    <lineage>
        <taxon>Eukaryota</taxon>
        <taxon>Fungi</taxon>
        <taxon>Dikarya</taxon>
        <taxon>Ascomycota</taxon>
        <taxon>Pezizomycotina</taxon>
        <taxon>Sordariomycetes</taxon>
        <taxon>Xylariomycetidae</taxon>
        <taxon>Amphisphaeriales</taxon>
        <taxon>Apiosporaceae</taxon>
        <taxon>Apiospora</taxon>
    </lineage>
</organism>
<dbReference type="Proteomes" id="UP001446871">
    <property type="component" value="Unassembled WGS sequence"/>
</dbReference>
<feature type="compositionally biased region" description="Low complexity" evidence="1">
    <location>
        <begin position="79"/>
        <end position="116"/>
    </location>
</feature>
<protein>
    <submittedName>
        <fullName evidence="2">Uncharacterized protein</fullName>
    </submittedName>
</protein>
<feature type="compositionally biased region" description="Acidic residues" evidence="1">
    <location>
        <begin position="289"/>
        <end position="300"/>
    </location>
</feature>
<sequence length="314" mass="34576">MAPSKTTKIKNKTKGKRKAVNSPTTATITQVNNSGKISKHQKRQQQDDDDDDDDDDEKNHQDRQHQDQLPQDRRSGTNPGPSSGSSDHLSKKSSGSPESFSNSSADSSAHPANSSAGNSRKHPPTSGKNLSTSAINIKRREDYANMDAASKDRERTRVKRSRAVKMARDSLPHTAWAELGRREQAEVAEAISEEIRSKYAATTPGPSSRTAAEYAVRKVFADKLHLFLPDDGRAKNNERSMNNGCAMNDGRAINEQKNAIERCANGEDSDTMDVDEDENDSGTEKNNGDSDDVSTEDDWNPFELTSGWKKIVED</sequence>
<evidence type="ECO:0000313" key="2">
    <source>
        <dbReference type="EMBL" id="KAK8063152.1"/>
    </source>
</evidence>
<feature type="compositionally biased region" description="Basic and acidic residues" evidence="1">
    <location>
        <begin position="57"/>
        <end position="75"/>
    </location>
</feature>
<evidence type="ECO:0000313" key="3">
    <source>
        <dbReference type="Proteomes" id="UP001446871"/>
    </source>
</evidence>
<keyword evidence="3" id="KW-1185">Reference proteome</keyword>
<feature type="region of interest" description="Disordered" evidence="1">
    <location>
        <begin position="263"/>
        <end position="314"/>
    </location>
</feature>
<reference evidence="2 3" key="1">
    <citation type="submission" date="2023-01" db="EMBL/GenBank/DDBJ databases">
        <title>Analysis of 21 Apiospora genomes using comparative genomics revels a genus with tremendous synthesis potential of carbohydrate active enzymes and secondary metabolites.</title>
        <authorList>
            <person name="Sorensen T."/>
        </authorList>
    </citation>
    <scope>NUCLEOTIDE SEQUENCE [LARGE SCALE GENOMIC DNA]</scope>
    <source>
        <strain evidence="2 3">CBS 83171</strain>
    </source>
</reference>
<feature type="region of interest" description="Disordered" evidence="1">
    <location>
        <begin position="1"/>
        <end position="167"/>
    </location>
</feature>
<feature type="compositionally biased region" description="Acidic residues" evidence="1">
    <location>
        <begin position="267"/>
        <end position="281"/>
    </location>
</feature>
<gene>
    <name evidence="2" type="ORF">PG996_007804</name>
</gene>
<dbReference type="EMBL" id="JAQQWM010000005">
    <property type="protein sequence ID" value="KAK8063152.1"/>
    <property type="molecule type" value="Genomic_DNA"/>
</dbReference>
<name>A0ABR1UW57_9PEZI</name>
<feature type="compositionally biased region" description="Polar residues" evidence="1">
    <location>
        <begin position="126"/>
        <end position="135"/>
    </location>
</feature>
<comment type="caution">
    <text evidence="2">The sequence shown here is derived from an EMBL/GenBank/DDBJ whole genome shotgun (WGS) entry which is preliminary data.</text>
</comment>
<accession>A0ABR1UW57</accession>
<feature type="compositionally biased region" description="Polar residues" evidence="1">
    <location>
        <begin position="21"/>
        <end position="36"/>
    </location>
</feature>
<feature type="compositionally biased region" description="Basic residues" evidence="1">
    <location>
        <begin position="156"/>
        <end position="165"/>
    </location>
</feature>
<proteinExistence type="predicted"/>
<feature type="compositionally biased region" description="Basic residues" evidence="1">
    <location>
        <begin position="7"/>
        <end position="19"/>
    </location>
</feature>
<evidence type="ECO:0000256" key="1">
    <source>
        <dbReference type="SAM" id="MobiDB-lite"/>
    </source>
</evidence>
<feature type="compositionally biased region" description="Basic and acidic residues" evidence="1">
    <location>
        <begin position="138"/>
        <end position="155"/>
    </location>
</feature>